<evidence type="ECO:0000313" key="15">
    <source>
        <dbReference type="Proteomes" id="UP001501920"/>
    </source>
</evidence>
<dbReference type="GeneTree" id="ENSGT00940000163670"/>
<accession>A0AAR2IUN4</accession>
<keyword evidence="6" id="KW-0472">Membrane</keyword>
<keyword evidence="7" id="KW-1015">Disulfide bond</keyword>
<feature type="chain" id="PRO_5043938772" evidence="12">
    <location>
        <begin position="20"/>
        <end position="343"/>
    </location>
</feature>
<dbReference type="InterPro" id="IPR013162">
    <property type="entry name" value="CD80_C2-set"/>
</dbReference>
<feature type="region of interest" description="Disordered" evidence="11">
    <location>
        <begin position="308"/>
        <end position="343"/>
    </location>
</feature>
<evidence type="ECO:0000256" key="10">
    <source>
        <dbReference type="ARBA" id="ARBA00023319"/>
    </source>
</evidence>
<evidence type="ECO:0000256" key="11">
    <source>
        <dbReference type="SAM" id="MobiDB-lite"/>
    </source>
</evidence>
<keyword evidence="8" id="KW-0675">Receptor</keyword>
<dbReference type="FunFam" id="2.60.40.10:FF:000142">
    <property type="entry name" value="V-set domain-containing T-cell activation inhibitor 1"/>
    <property type="match status" value="1"/>
</dbReference>
<reference evidence="14" key="3">
    <citation type="submission" date="2025-09" db="UniProtKB">
        <authorList>
            <consortium name="Ensembl"/>
        </authorList>
    </citation>
    <scope>IDENTIFICATION</scope>
</reference>
<evidence type="ECO:0000256" key="8">
    <source>
        <dbReference type="ARBA" id="ARBA00023170"/>
    </source>
</evidence>
<dbReference type="AlphaFoldDB" id="A0AAR2IUN4"/>
<dbReference type="InterPro" id="IPR051713">
    <property type="entry name" value="T-cell_Activation_Regulation"/>
</dbReference>
<dbReference type="GO" id="GO:0042102">
    <property type="term" value="P:positive regulation of T cell proliferation"/>
    <property type="evidence" value="ECO:0007669"/>
    <property type="project" value="TreeGrafter"/>
</dbReference>
<dbReference type="InterPro" id="IPR013783">
    <property type="entry name" value="Ig-like_fold"/>
</dbReference>
<dbReference type="PANTHER" id="PTHR25466:SF14">
    <property type="entry name" value="BUTYROPHILIN SUBFAMILY 2 MEMBER A2-LIKE-RELATED"/>
    <property type="match status" value="1"/>
</dbReference>
<dbReference type="PANTHER" id="PTHR25466">
    <property type="entry name" value="T-LYMPHOCYTE ACTIVATION ANTIGEN"/>
    <property type="match status" value="1"/>
</dbReference>
<dbReference type="GO" id="GO:0006955">
    <property type="term" value="P:immune response"/>
    <property type="evidence" value="ECO:0007669"/>
    <property type="project" value="TreeGrafter"/>
</dbReference>
<dbReference type="InterPro" id="IPR036179">
    <property type="entry name" value="Ig-like_dom_sf"/>
</dbReference>
<evidence type="ECO:0000256" key="3">
    <source>
        <dbReference type="ARBA" id="ARBA00022692"/>
    </source>
</evidence>
<keyword evidence="15" id="KW-1185">Reference proteome</keyword>
<dbReference type="PROSITE" id="PS50835">
    <property type="entry name" value="IG_LIKE"/>
    <property type="match status" value="2"/>
</dbReference>
<evidence type="ECO:0000313" key="14">
    <source>
        <dbReference type="Ensembl" id="ENSPNAP00000041331.1"/>
    </source>
</evidence>
<evidence type="ECO:0000256" key="9">
    <source>
        <dbReference type="ARBA" id="ARBA00023180"/>
    </source>
</evidence>
<evidence type="ECO:0000256" key="5">
    <source>
        <dbReference type="ARBA" id="ARBA00022989"/>
    </source>
</evidence>
<keyword evidence="4 12" id="KW-0732">Signal</keyword>
<keyword evidence="3" id="KW-0812">Transmembrane</keyword>
<proteinExistence type="predicted"/>
<dbReference type="Pfam" id="PF08205">
    <property type="entry name" value="C2-set_2"/>
    <property type="match status" value="1"/>
</dbReference>
<protein>
    <submittedName>
        <fullName evidence="14">HERV-H LTR-associating 2b, tandem duplicate 2</fullName>
    </submittedName>
</protein>
<keyword evidence="5" id="KW-1133">Transmembrane helix</keyword>
<dbReference type="SUPFAM" id="SSF48726">
    <property type="entry name" value="Immunoglobulin"/>
    <property type="match status" value="2"/>
</dbReference>
<reference evidence="14 15" key="1">
    <citation type="submission" date="2020-10" db="EMBL/GenBank/DDBJ databases">
        <title>Pygocentrus nattereri (red-bellied piranha) genome, fPygNat1, primary haplotype.</title>
        <authorList>
            <person name="Myers G."/>
            <person name="Meyer A."/>
            <person name="Karagic N."/>
            <person name="Pippel M."/>
            <person name="Winkler S."/>
            <person name="Tracey A."/>
            <person name="Wood J."/>
            <person name="Formenti G."/>
            <person name="Howe K."/>
            <person name="Fedrigo O."/>
            <person name="Jarvis E.D."/>
        </authorList>
    </citation>
    <scope>NUCLEOTIDE SEQUENCE [LARGE SCALE GENOMIC DNA]</scope>
</reference>
<evidence type="ECO:0000256" key="7">
    <source>
        <dbReference type="ARBA" id="ARBA00023157"/>
    </source>
</evidence>
<keyword evidence="9" id="KW-0325">Glycoprotein</keyword>
<dbReference type="GO" id="GO:0031295">
    <property type="term" value="P:T cell costimulation"/>
    <property type="evidence" value="ECO:0007669"/>
    <property type="project" value="TreeGrafter"/>
</dbReference>
<dbReference type="Ensembl" id="ENSPNAT00000044034.1">
    <property type="protein sequence ID" value="ENSPNAP00000041331.1"/>
    <property type="gene ID" value="ENSPNAG00000000124.2"/>
</dbReference>
<sequence length="343" mass="38198">MNQLIRTVTLLWSLALTTGDDTVTCLYSQECVLPCKSDYREIIHWQKLERQTTVNVHSFYSGTDQLKYQNEAYRGRTSMFSDQVSKGNMSLILKEVRTQDRGRYKCYTAISSANKEAFVSVKVKAPIKSVDIKMTDDGITCKTSDVYPKPKISWTINGTPKIISPKDPQEDSRGLFSLTSTLPVQPVQDSLTYTCSISSEDSTQTYIASLTEEKTEIDLGQDITIPCPGSQGETGNFTLTFGSSTVLSYNSETPQPDRIQWNGIEVKVTSKGNIILHKLDSERHAGTYTCEKLTTQSRQLIQTSVQIRTGQEGSGGTGHNGTPLDDRLQSEQLVEKRSGTWTD</sequence>
<feature type="compositionally biased region" description="Basic and acidic residues" evidence="11">
    <location>
        <begin position="324"/>
        <end position="343"/>
    </location>
</feature>
<dbReference type="GO" id="GO:0007166">
    <property type="term" value="P:cell surface receptor signaling pathway"/>
    <property type="evidence" value="ECO:0007669"/>
    <property type="project" value="TreeGrafter"/>
</dbReference>
<feature type="domain" description="Ig-like" evidence="13">
    <location>
        <begin position="139"/>
        <end position="211"/>
    </location>
</feature>
<name>A0AAR2IUN4_PYGNA</name>
<comment type="subcellular location">
    <subcellularLocation>
        <location evidence="1">Cell membrane</location>
        <topology evidence="1">Single-pass type I membrane protein</topology>
    </subcellularLocation>
</comment>
<dbReference type="SMART" id="SM00409">
    <property type="entry name" value="IG"/>
    <property type="match status" value="2"/>
</dbReference>
<dbReference type="GO" id="GO:0042130">
    <property type="term" value="P:negative regulation of T cell proliferation"/>
    <property type="evidence" value="ECO:0007669"/>
    <property type="project" value="TreeGrafter"/>
</dbReference>
<dbReference type="GO" id="GO:0071222">
    <property type="term" value="P:cellular response to lipopolysaccharide"/>
    <property type="evidence" value="ECO:0007669"/>
    <property type="project" value="TreeGrafter"/>
</dbReference>
<reference evidence="14" key="2">
    <citation type="submission" date="2025-08" db="UniProtKB">
        <authorList>
            <consortium name="Ensembl"/>
        </authorList>
    </citation>
    <scope>IDENTIFICATION</scope>
</reference>
<feature type="domain" description="Ig-like" evidence="13">
    <location>
        <begin position="19"/>
        <end position="120"/>
    </location>
</feature>
<evidence type="ECO:0000256" key="4">
    <source>
        <dbReference type="ARBA" id="ARBA00022729"/>
    </source>
</evidence>
<keyword evidence="10" id="KW-0393">Immunoglobulin domain</keyword>
<feature type="signal peptide" evidence="12">
    <location>
        <begin position="1"/>
        <end position="19"/>
    </location>
</feature>
<evidence type="ECO:0000256" key="1">
    <source>
        <dbReference type="ARBA" id="ARBA00004251"/>
    </source>
</evidence>
<organism evidence="14 15">
    <name type="scientific">Pygocentrus nattereri</name>
    <name type="common">Red-bellied piranha</name>
    <dbReference type="NCBI Taxonomy" id="42514"/>
    <lineage>
        <taxon>Eukaryota</taxon>
        <taxon>Metazoa</taxon>
        <taxon>Chordata</taxon>
        <taxon>Craniata</taxon>
        <taxon>Vertebrata</taxon>
        <taxon>Euteleostomi</taxon>
        <taxon>Actinopterygii</taxon>
        <taxon>Neopterygii</taxon>
        <taxon>Teleostei</taxon>
        <taxon>Ostariophysi</taxon>
        <taxon>Characiformes</taxon>
        <taxon>Characoidei</taxon>
        <taxon>Pygocentrus</taxon>
    </lineage>
</organism>
<dbReference type="Gene3D" id="2.60.40.10">
    <property type="entry name" value="Immunoglobulins"/>
    <property type="match status" value="3"/>
</dbReference>
<evidence type="ECO:0000256" key="2">
    <source>
        <dbReference type="ARBA" id="ARBA00022475"/>
    </source>
</evidence>
<evidence type="ECO:0000259" key="13">
    <source>
        <dbReference type="PROSITE" id="PS50835"/>
    </source>
</evidence>
<evidence type="ECO:0000256" key="6">
    <source>
        <dbReference type="ARBA" id="ARBA00023136"/>
    </source>
</evidence>
<keyword evidence="2" id="KW-1003">Cell membrane</keyword>
<dbReference type="InterPro" id="IPR007110">
    <property type="entry name" value="Ig-like_dom"/>
</dbReference>
<dbReference type="Proteomes" id="UP001501920">
    <property type="component" value="Chromosome 24"/>
</dbReference>
<dbReference type="InterPro" id="IPR003599">
    <property type="entry name" value="Ig_sub"/>
</dbReference>
<evidence type="ECO:0000256" key="12">
    <source>
        <dbReference type="SAM" id="SignalP"/>
    </source>
</evidence>
<dbReference type="GO" id="GO:0009897">
    <property type="term" value="C:external side of plasma membrane"/>
    <property type="evidence" value="ECO:0007669"/>
    <property type="project" value="TreeGrafter"/>
</dbReference>